<evidence type="ECO:0000256" key="2">
    <source>
        <dbReference type="SAM" id="SignalP"/>
    </source>
</evidence>
<protein>
    <submittedName>
        <fullName evidence="4">C-C motif chemokine 7-like protein</fullName>
    </submittedName>
</protein>
<proteinExistence type="evidence at transcript level"/>
<dbReference type="AlphaFoldDB" id="V9LHR5"/>
<dbReference type="SUPFAM" id="SSF54117">
    <property type="entry name" value="Interleukin 8-like chemokines"/>
    <property type="match status" value="1"/>
</dbReference>
<accession>V9LHR5</accession>
<dbReference type="SMART" id="SM00199">
    <property type="entry name" value="SCY"/>
    <property type="match status" value="1"/>
</dbReference>
<dbReference type="Gene3D" id="2.40.50.40">
    <property type="match status" value="1"/>
</dbReference>
<organism evidence="4">
    <name type="scientific">Callorhinchus milii</name>
    <name type="common">Ghost shark</name>
    <dbReference type="NCBI Taxonomy" id="7868"/>
    <lineage>
        <taxon>Eukaryota</taxon>
        <taxon>Metazoa</taxon>
        <taxon>Chordata</taxon>
        <taxon>Craniata</taxon>
        <taxon>Vertebrata</taxon>
        <taxon>Chondrichthyes</taxon>
        <taxon>Holocephali</taxon>
        <taxon>Chimaeriformes</taxon>
        <taxon>Callorhinchidae</taxon>
        <taxon>Callorhinchus</taxon>
    </lineage>
</organism>
<dbReference type="InterPro" id="IPR001811">
    <property type="entry name" value="Chemokine_IL8-like_dom"/>
</dbReference>
<evidence type="ECO:0000259" key="3">
    <source>
        <dbReference type="SMART" id="SM00199"/>
    </source>
</evidence>
<dbReference type="InterPro" id="IPR036048">
    <property type="entry name" value="Interleukin_8-like_sf"/>
</dbReference>
<sequence length="124" mass="13590">AAASCINGGEAAVGSVSTECHTHSGSNMQWLHMALALVLSLTLCPQQLSAVPLAIATSSGLCCQQHIRKPLPLSRLRGYRLLSATYDCTHDSIIFETKKKKLLCGDPRQQWVQDRIQQLDSMRL</sequence>
<dbReference type="GO" id="GO:0006955">
    <property type="term" value="P:immune response"/>
    <property type="evidence" value="ECO:0007669"/>
    <property type="project" value="InterPro"/>
</dbReference>
<feature type="signal peptide" evidence="2">
    <location>
        <begin position="1"/>
        <end position="50"/>
    </location>
</feature>
<keyword evidence="1" id="KW-0202">Cytokine</keyword>
<reference evidence="4" key="1">
    <citation type="journal article" date="2014" name="Nature">
        <title>Elephant shark genome provides unique insights into gnathostome evolution.</title>
        <authorList>
            <consortium name="International Elephant Shark Genome Sequencing Consortium"/>
            <person name="Venkatesh B."/>
            <person name="Lee A.P."/>
            <person name="Ravi V."/>
            <person name="Maurya A.K."/>
            <person name="Lian M.M."/>
            <person name="Swann J.B."/>
            <person name="Ohta Y."/>
            <person name="Flajnik M.F."/>
            <person name="Sutoh Y."/>
            <person name="Kasahara M."/>
            <person name="Hoon S."/>
            <person name="Gangu V."/>
            <person name="Roy S.W."/>
            <person name="Irimia M."/>
            <person name="Korzh V."/>
            <person name="Kondrychyn I."/>
            <person name="Lim Z.W."/>
            <person name="Tay B.H."/>
            <person name="Tohari S."/>
            <person name="Kong K.W."/>
            <person name="Ho S."/>
            <person name="Lorente-Galdos B."/>
            <person name="Quilez J."/>
            <person name="Marques-Bonet T."/>
            <person name="Raney B.J."/>
            <person name="Ingham P.W."/>
            <person name="Tay A."/>
            <person name="Hillier L.W."/>
            <person name="Minx P."/>
            <person name="Boehm T."/>
            <person name="Wilson R.K."/>
            <person name="Brenner S."/>
            <person name="Warren W.C."/>
        </authorList>
    </citation>
    <scope>NUCLEOTIDE SEQUENCE</scope>
    <source>
        <tissue evidence="4">Gills</tissue>
    </source>
</reference>
<name>V9LHR5_CALMI</name>
<dbReference type="CDD" id="cd00272">
    <property type="entry name" value="Chemokine_CC"/>
    <property type="match status" value="1"/>
</dbReference>
<evidence type="ECO:0000313" key="4">
    <source>
        <dbReference type="EMBL" id="AFP12721.1"/>
    </source>
</evidence>
<feature type="non-terminal residue" evidence="4">
    <location>
        <position position="1"/>
    </location>
</feature>
<feature type="chain" id="PRO_5004778865" evidence="2">
    <location>
        <begin position="51"/>
        <end position="124"/>
    </location>
</feature>
<dbReference type="EMBL" id="JW880204">
    <property type="protein sequence ID" value="AFP12721.1"/>
    <property type="molecule type" value="mRNA"/>
</dbReference>
<keyword evidence="2" id="KW-0732">Signal</keyword>
<feature type="domain" description="Chemokine interleukin-8-like" evidence="3">
    <location>
        <begin position="59"/>
        <end position="119"/>
    </location>
</feature>
<dbReference type="PANTHER" id="PTHR12015">
    <property type="entry name" value="SMALL INDUCIBLE CYTOKINE A"/>
    <property type="match status" value="1"/>
</dbReference>
<dbReference type="InterPro" id="IPR039809">
    <property type="entry name" value="Chemokine_b/g/d"/>
</dbReference>
<evidence type="ECO:0000256" key="1">
    <source>
        <dbReference type="ARBA" id="ARBA00022514"/>
    </source>
</evidence>
<dbReference type="GO" id="GO:0005615">
    <property type="term" value="C:extracellular space"/>
    <property type="evidence" value="ECO:0007669"/>
    <property type="project" value="UniProtKB-KW"/>
</dbReference>
<dbReference type="GO" id="GO:0008009">
    <property type="term" value="F:chemokine activity"/>
    <property type="evidence" value="ECO:0007669"/>
    <property type="project" value="InterPro"/>
</dbReference>
<dbReference type="Pfam" id="PF00048">
    <property type="entry name" value="IL8"/>
    <property type="match status" value="1"/>
</dbReference>